<dbReference type="InterPro" id="IPR050814">
    <property type="entry name" value="Myo-inositol_Transporter"/>
</dbReference>
<dbReference type="InterPro" id="IPR036259">
    <property type="entry name" value="MFS_trans_sf"/>
</dbReference>
<feature type="transmembrane region" description="Helical" evidence="9">
    <location>
        <begin position="198"/>
        <end position="217"/>
    </location>
</feature>
<dbReference type="InterPro" id="IPR003663">
    <property type="entry name" value="Sugar/inositol_transpt"/>
</dbReference>
<evidence type="ECO:0000256" key="6">
    <source>
        <dbReference type="ARBA" id="ARBA00023136"/>
    </source>
</evidence>
<dbReference type="Pfam" id="PF00083">
    <property type="entry name" value="Sugar_tr"/>
    <property type="match status" value="1"/>
</dbReference>
<dbReference type="PANTHER" id="PTHR48020">
    <property type="entry name" value="PROTON MYO-INOSITOL COTRANSPORTER"/>
    <property type="match status" value="1"/>
</dbReference>
<dbReference type="Gene3D" id="1.20.1250.20">
    <property type="entry name" value="MFS general substrate transporter like domains"/>
    <property type="match status" value="1"/>
</dbReference>
<evidence type="ECO:0000256" key="2">
    <source>
        <dbReference type="ARBA" id="ARBA00010992"/>
    </source>
</evidence>
<feature type="transmembrane region" description="Helical" evidence="9">
    <location>
        <begin position="112"/>
        <end position="133"/>
    </location>
</feature>
<name>A0A7S0D092_MICPS</name>
<keyword evidence="5 9" id="KW-1133">Transmembrane helix</keyword>
<evidence type="ECO:0000256" key="3">
    <source>
        <dbReference type="ARBA" id="ARBA00022448"/>
    </source>
</evidence>
<evidence type="ECO:0000259" key="10">
    <source>
        <dbReference type="PROSITE" id="PS50850"/>
    </source>
</evidence>
<dbReference type="SUPFAM" id="SSF103473">
    <property type="entry name" value="MFS general substrate transporter"/>
    <property type="match status" value="1"/>
</dbReference>
<dbReference type="GO" id="GO:0016020">
    <property type="term" value="C:membrane"/>
    <property type="evidence" value="ECO:0007669"/>
    <property type="project" value="UniProtKB-SubCell"/>
</dbReference>
<keyword evidence="6 9" id="KW-0472">Membrane</keyword>
<feature type="transmembrane region" description="Helical" evidence="9">
    <location>
        <begin position="140"/>
        <end position="159"/>
    </location>
</feature>
<feature type="transmembrane region" description="Helical" evidence="9">
    <location>
        <begin position="437"/>
        <end position="459"/>
    </location>
</feature>
<organism evidence="11">
    <name type="scientific">Micromonas pusilla</name>
    <name type="common">Picoplanktonic green alga</name>
    <name type="synonym">Chromulina pusilla</name>
    <dbReference type="NCBI Taxonomy" id="38833"/>
    <lineage>
        <taxon>Eukaryota</taxon>
        <taxon>Viridiplantae</taxon>
        <taxon>Chlorophyta</taxon>
        <taxon>Mamiellophyceae</taxon>
        <taxon>Mamiellales</taxon>
        <taxon>Mamiellaceae</taxon>
        <taxon>Micromonas</taxon>
    </lineage>
</organism>
<dbReference type="InterPro" id="IPR020846">
    <property type="entry name" value="MFS_dom"/>
</dbReference>
<dbReference type="PROSITE" id="PS50850">
    <property type="entry name" value="MFS"/>
    <property type="match status" value="1"/>
</dbReference>
<accession>A0A7S0D092</accession>
<feature type="transmembrane region" description="Helical" evidence="9">
    <location>
        <begin position="229"/>
        <end position="248"/>
    </location>
</feature>
<feature type="compositionally biased region" description="Basic and acidic residues" evidence="8">
    <location>
        <begin position="49"/>
        <end position="60"/>
    </location>
</feature>
<feature type="domain" description="Major facilitator superfamily (MFS) profile" evidence="10">
    <location>
        <begin position="74"/>
        <end position="525"/>
    </location>
</feature>
<dbReference type="InterPro" id="IPR005828">
    <property type="entry name" value="MFS_sugar_transport-like"/>
</dbReference>
<dbReference type="AlphaFoldDB" id="A0A7S0D092"/>
<protein>
    <recommendedName>
        <fullName evidence="10">Major facilitator superfamily (MFS) profile domain-containing protein</fullName>
    </recommendedName>
</protein>
<dbReference type="PRINTS" id="PR00171">
    <property type="entry name" value="SUGRTRNSPORT"/>
</dbReference>
<gene>
    <name evidence="11" type="ORF">MSP1401_LOCUS5771</name>
</gene>
<dbReference type="NCBIfam" id="TIGR00879">
    <property type="entry name" value="SP"/>
    <property type="match status" value="1"/>
</dbReference>
<comment type="similarity">
    <text evidence="2 7">Belongs to the major facilitator superfamily. Sugar transporter (TC 2.A.1.1) family.</text>
</comment>
<evidence type="ECO:0000256" key="1">
    <source>
        <dbReference type="ARBA" id="ARBA00004141"/>
    </source>
</evidence>
<feature type="transmembrane region" description="Helical" evidence="9">
    <location>
        <begin position="402"/>
        <end position="425"/>
    </location>
</feature>
<dbReference type="EMBL" id="HBEN01007033">
    <property type="protein sequence ID" value="CAD8439456.1"/>
    <property type="molecule type" value="Transcribed_RNA"/>
</dbReference>
<evidence type="ECO:0000256" key="7">
    <source>
        <dbReference type="RuleBase" id="RU003346"/>
    </source>
</evidence>
<dbReference type="PROSITE" id="PS00217">
    <property type="entry name" value="SUGAR_TRANSPORT_2"/>
    <property type="match status" value="1"/>
</dbReference>
<reference evidence="11" key="1">
    <citation type="submission" date="2021-01" db="EMBL/GenBank/DDBJ databases">
        <authorList>
            <person name="Corre E."/>
            <person name="Pelletier E."/>
            <person name="Niang G."/>
            <person name="Scheremetjew M."/>
            <person name="Finn R."/>
            <person name="Kale V."/>
            <person name="Holt S."/>
            <person name="Cochrane G."/>
            <person name="Meng A."/>
            <person name="Brown T."/>
            <person name="Cohen L."/>
        </authorList>
    </citation>
    <scope>NUCLEOTIDE SEQUENCE</scope>
    <source>
        <strain evidence="11">CCAC1681</strain>
    </source>
</reference>
<feature type="transmembrane region" description="Helical" evidence="9">
    <location>
        <begin position="499"/>
        <end position="521"/>
    </location>
</feature>
<feature type="transmembrane region" description="Helical" evidence="9">
    <location>
        <begin position="471"/>
        <end position="493"/>
    </location>
</feature>
<keyword evidence="3 7" id="KW-0813">Transport</keyword>
<proteinExistence type="inferred from homology"/>
<feature type="region of interest" description="Disordered" evidence="8">
    <location>
        <begin position="1"/>
        <end position="60"/>
    </location>
</feature>
<dbReference type="InterPro" id="IPR005829">
    <property type="entry name" value="Sugar_transporter_CS"/>
</dbReference>
<evidence type="ECO:0000256" key="9">
    <source>
        <dbReference type="SAM" id="Phobius"/>
    </source>
</evidence>
<evidence type="ECO:0000313" key="11">
    <source>
        <dbReference type="EMBL" id="CAD8439456.1"/>
    </source>
</evidence>
<evidence type="ECO:0000256" key="4">
    <source>
        <dbReference type="ARBA" id="ARBA00022692"/>
    </source>
</evidence>
<feature type="transmembrane region" description="Helical" evidence="9">
    <location>
        <begin position="165"/>
        <end position="186"/>
    </location>
</feature>
<sequence>MHNRQRSGGGSGASTPPLEAESALNTQEQQRANDADRTQATSGPFSVSDRPDPDMTLRDGDEGKGTLEWLAIQSVCTVSIFAALLGYDIGVMAGALLPMSRDLDFTSSQEEVAVGCLNFISAVGAIGGGVVYNRHGAVKCVKFAMVLYAIGMFVIALSGSFASVFFGRLVCGLGVGLGFAICPQYIAEISPPKWRGVLVSMFEISINVGLLSGYIANLAMEYVDDSPRWRGLMLIPTVPTALTYVWLVPKLPESPRWLLRDGSPGKEALAREVLVKTCGADAAGPALADIKQVLAAQQEQHRASISSAGEGAGAFVPKRNTGWRALFFDPAPRRALLIGAGTAFFQQANGSEAAVYYVPQVLAAAGVKSEHSQLQAAALVGVCKTICIVIGQFSVDVYGRRVMLLSSVGAVTASLALLSWCLGNVGSAGGATAGITLAALCLFMMSFSLGVGPVTWVVTSEIFPIQVRSKGTAFSMALNRLTSGTVAMTFLTLTEWLTVGGAFAFFTCVSATQFALTFFFLPETKGKTLEEIEASLVGSAGGRGAYHRVENDNEA</sequence>
<dbReference type="PANTHER" id="PTHR48020:SF49">
    <property type="entry name" value="SUGAR TRANSPORTER"/>
    <property type="match status" value="1"/>
</dbReference>
<evidence type="ECO:0000256" key="8">
    <source>
        <dbReference type="SAM" id="MobiDB-lite"/>
    </source>
</evidence>
<comment type="subcellular location">
    <subcellularLocation>
        <location evidence="1">Membrane</location>
        <topology evidence="1">Multi-pass membrane protein</topology>
    </subcellularLocation>
</comment>
<evidence type="ECO:0000256" key="5">
    <source>
        <dbReference type="ARBA" id="ARBA00022989"/>
    </source>
</evidence>
<dbReference type="GO" id="GO:0022857">
    <property type="term" value="F:transmembrane transporter activity"/>
    <property type="evidence" value="ECO:0007669"/>
    <property type="project" value="InterPro"/>
</dbReference>
<keyword evidence="4 9" id="KW-0812">Transmembrane</keyword>
<feature type="transmembrane region" description="Helical" evidence="9">
    <location>
        <begin position="67"/>
        <end position="92"/>
    </location>
</feature>